<keyword evidence="2" id="KW-1185">Reference proteome</keyword>
<dbReference type="InterPro" id="IPR032466">
    <property type="entry name" value="Metal_Hydrolase"/>
</dbReference>
<proteinExistence type="predicted"/>
<organism evidence="1 2">
    <name type="scientific">Methanomicrobium antiquum</name>
    <dbReference type="NCBI Taxonomy" id="487686"/>
    <lineage>
        <taxon>Archaea</taxon>
        <taxon>Methanobacteriati</taxon>
        <taxon>Methanobacteriota</taxon>
        <taxon>Stenosarchaea group</taxon>
        <taxon>Methanomicrobia</taxon>
        <taxon>Methanomicrobiales</taxon>
        <taxon>Methanomicrobiaceae</taxon>
        <taxon>Methanomicrobium</taxon>
    </lineage>
</organism>
<dbReference type="PANTHER" id="PTHR42206:SF1">
    <property type="entry name" value="METAL-DEPENDENT HYDROLASE"/>
    <property type="match status" value="1"/>
</dbReference>
<dbReference type="GeneID" id="79949936"/>
<dbReference type="PIRSF" id="PIRSF004961">
    <property type="entry name" value="UCP004961_TatD"/>
    <property type="match status" value="1"/>
</dbReference>
<keyword evidence="1" id="KW-0378">Hydrolase</keyword>
<dbReference type="SUPFAM" id="SSF51556">
    <property type="entry name" value="Metallo-dependent hydrolases"/>
    <property type="match status" value="1"/>
</dbReference>
<evidence type="ECO:0000313" key="2">
    <source>
        <dbReference type="Proteomes" id="UP001218895"/>
    </source>
</evidence>
<name>A0AAF0FSQ1_9EURY</name>
<dbReference type="PANTHER" id="PTHR42206">
    <property type="entry name" value="METAL-DEPENDENT HYDROLASE-RELATED"/>
    <property type="match status" value="1"/>
</dbReference>
<dbReference type="RefSeq" id="WP_278100776.1">
    <property type="nucleotide sequence ID" value="NZ_CP091092.1"/>
</dbReference>
<dbReference type="Gene3D" id="3.20.20.140">
    <property type="entry name" value="Metal-dependent hydrolases"/>
    <property type="match status" value="1"/>
</dbReference>
<dbReference type="InterPro" id="IPR011589">
    <property type="entry name" value="UCP004961"/>
</dbReference>
<dbReference type="Proteomes" id="UP001218895">
    <property type="component" value="Chromosome"/>
</dbReference>
<dbReference type="EMBL" id="CP091092">
    <property type="protein sequence ID" value="WFN37937.1"/>
    <property type="molecule type" value="Genomic_DNA"/>
</dbReference>
<dbReference type="Pfam" id="PF01026">
    <property type="entry name" value="TatD_DNase"/>
    <property type="match status" value="1"/>
</dbReference>
<dbReference type="GO" id="GO:0016788">
    <property type="term" value="F:hydrolase activity, acting on ester bonds"/>
    <property type="evidence" value="ECO:0007669"/>
    <property type="project" value="InterPro"/>
</dbReference>
<accession>A0AAF0FSQ1</accession>
<dbReference type="KEGG" id="manq:L1994_06020"/>
<evidence type="ECO:0000313" key="1">
    <source>
        <dbReference type="EMBL" id="WFN37937.1"/>
    </source>
</evidence>
<reference evidence="1" key="1">
    <citation type="submission" date="2022-01" db="EMBL/GenBank/DDBJ databases">
        <title>Complete genome of Methanomicrobium antiquum DSM 21220.</title>
        <authorList>
            <person name="Chen S.-C."/>
            <person name="You Y.-T."/>
            <person name="Zhou Y.-Z."/>
            <person name="Lai M.-C."/>
        </authorList>
    </citation>
    <scope>NUCLEOTIDE SEQUENCE</scope>
    <source>
        <strain evidence="1">DSM 21220</strain>
    </source>
</reference>
<dbReference type="InterPro" id="IPR001130">
    <property type="entry name" value="TatD-like"/>
</dbReference>
<protein>
    <submittedName>
        <fullName evidence="1">TatD family hydrolase</fullName>
    </submittedName>
</protein>
<dbReference type="AlphaFoldDB" id="A0AAF0FSQ1"/>
<sequence length="274" mass="30711">MILKDLFVTDDHIHINPVSGRGAKAVKDFMNAGGTHMFCVTLPSWSFGIVPLKGSDFREVFDINLRASEIAYETGVRAFPIMGVHPAELTKLCELMPLFRAEEILKEGLTIASEYVKSNKAVALKSGRPHYPVSDEIRDASNRILKHALSLSKDLDCALQIHAESGPCTDIYELAKDMNINPSRVVKHFATPDTPLMPSLIAKHEDIPKLAKMKREFTMESDYMDDLSRPGSVIGPKSVPRFTRRMLESEEITIEDAFRIHKDTPEKVYGVEID</sequence>
<gene>
    <name evidence="1" type="ORF">L1994_06020</name>
</gene>